<feature type="domain" description="N-acetyltransferase ESCO acetyl-transferase" evidence="12">
    <location>
        <begin position="223"/>
        <end position="291"/>
    </location>
</feature>
<dbReference type="GO" id="GO:0008270">
    <property type="term" value="F:zinc ion binding"/>
    <property type="evidence" value="ECO:0007669"/>
    <property type="project" value="UniProtKB-KW"/>
</dbReference>
<evidence type="ECO:0000259" key="12">
    <source>
        <dbReference type="Pfam" id="PF13880"/>
    </source>
</evidence>
<protein>
    <submittedName>
        <fullName evidence="13">N-acetyltransferase ESCO2-like protein</fullName>
    </submittedName>
</protein>
<dbReference type="PANTHER" id="PTHR45884">
    <property type="entry name" value="N-ACETYLTRANSFERASE ECO"/>
    <property type="match status" value="1"/>
</dbReference>
<sequence>MSIVTPKRGSSNFHTPPSKKAKTPNSASSDESAKKTVRYYPIFERSRENQPTESNKLKGASPGIRKNTPRRRTPLLKWNDQYAIDAGQRDFDATQCKVCNMIYTVGEITDEKHHSEYHDLFVNGLRYSCWKQERALIYLDDGSRVISVRKGDPKYMIKKVDDIFTVADLELGIKVDVQSSIKDSSLYLLYVTLDKRIAGFVAAEGIKEASHLISDDAVSTETVPAEIGVSRLWVHPNYRRQQVASTLLDVLRANFFRERILERSKLAFSDPTVNGKDFAKRYTGINNFLVFQYQT</sequence>
<name>A0A443SC05_9ACAR</name>
<keyword evidence="9" id="KW-0012">Acyltransferase</keyword>
<dbReference type="AlphaFoldDB" id="A0A443SC05"/>
<dbReference type="Gene3D" id="3.40.630.30">
    <property type="match status" value="1"/>
</dbReference>
<dbReference type="Pfam" id="PF13878">
    <property type="entry name" value="zf-C2H2_3"/>
    <property type="match status" value="1"/>
</dbReference>
<dbReference type="InterPro" id="IPR028005">
    <property type="entry name" value="AcTrfase_ESCO_Znf_dom"/>
</dbReference>
<reference evidence="13 14" key="1">
    <citation type="journal article" date="2018" name="Gigascience">
        <title>Genomes of trombidid mites reveal novel predicted allergens and laterally-transferred genes associated with secondary metabolism.</title>
        <authorList>
            <person name="Dong X."/>
            <person name="Chaisiri K."/>
            <person name="Xia D."/>
            <person name="Armstrong S.D."/>
            <person name="Fang Y."/>
            <person name="Donnelly M.J."/>
            <person name="Kadowaki T."/>
            <person name="McGarry J.W."/>
            <person name="Darby A.C."/>
            <person name="Makepeace B.L."/>
        </authorList>
    </citation>
    <scope>NUCLEOTIDE SEQUENCE [LARGE SCALE GENOMIC DNA]</scope>
    <source>
        <strain evidence="13">UoL-UT</strain>
    </source>
</reference>
<organism evidence="13 14">
    <name type="scientific">Leptotrombidium deliense</name>
    <dbReference type="NCBI Taxonomy" id="299467"/>
    <lineage>
        <taxon>Eukaryota</taxon>
        <taxon>Metazoa</taxon>
        <taxon>Ecdysozoa</taxon>
        <taxon>Arthropoda</taxon>
        <taxon>Chelicerata</taxon>
        <taxon>Arachnida</taxon>
        <taxon>Acari</taxon>
        <taxon>Acariformes</taxon>
        <taxon>Trombidiformes</taxon>
        <taxon>Prostigmata</taxon>
        <taxon>Anystina</taxon>
        <taxon>Parasitengona</taxon>
        <taxon>Trombiculoidea</taxon>
        <taxon>Trombiculidae</taxon>
        <taxon>Leptotrombidium</taxon>
    </lineage>
</organism>
<dbReference type="Pfam" id="PF13880">
    <property type="entry name" value="Acetyltransf_13"/>
    <property type="match status" value="1"/>
</dbReference>
<dbReference type="InterPro" id="IPR016181">
    <property type="entry name" value="Acyl_CoA_acyltransferase"/>
</dbReference>
<evidence type="ECO:0000256" key="2">
    <source>
        <dbReference type="ARBA" id="ARBA00005816"/>
    </source>
</evidence>
<dbReference type="GO" id="GO:0007064">
    <property type="term" value="P:mitotic sister chromatid cohesion"/>
    <property type="evidence" value="ECO:0007669"/>
    <property type="project" value="TreeGrafter"/>
</dbReference>
<comment type="similarity">
    <text evidence="2">Belongs to the acetyltransferase family. ECO subfamily.</text>
</comment>
<evidence type="ECO:0000256" key="1">
    <source>
        <dbReference type="ARBA" id="ARBA00004123"/>
    </source>
</evidence>
<evidence type="ECO:0000256" key="9">
    <source>
        <dbReference type="ARBA" id="ARBA00023315"/>
    </source>
</evidence>
<evidence type="ECO:0000256" key="10">
    <source>
        <dbReference type="SAM" id="MobiDB-lite"/>
    </source>
</evidence>
<feature type="region of interest" description="Disordered" evidence="10">
    <location>
        <begin position="1"/>
        <end position="72"/>
    </location>
</feature>
<gene>
    <name evidence="13" type="ORF">B4U80_08990</name>
</gene>
<evidence type="ECO:0000313" key="13">
    <source>
        <dbReference type="EMBL" id="RWS25101.1"/>
    </source>
</evidence>
<feature type="domain" description="N-acetyltransferase ESCO zinc-finger" evidence="11">
    <location>
        <begin position="81"/>
        <end position="119"/>
    </location>
</feature>
<evidence type="ECO:0000256" key="7">
    <source>
        <dbReference type="ARBA" id="ARBA00023242"/>
    </source>
</evidence>
<dbReference type="GO" id="GO:0061733">
    <property type="term" value="F:protein-lysine-acetyltransferase activity"/>
    <property type="evidence" value="ECO:0007669"/>
    <property type="project" value="TreeGrafter"/>
</dbReference>
<comment type="caution">
    <text evidence="13">The sequence shown here is derived from an EMBL/GenBank/DDBJ whole genome shotgun (WGS) entry which is preliminary data.</text>
</comment>
<keyword evidence="5" id="KW-0863">Zinc-finger</keyword>
<dbReference type="GO" id="GO:0000785">
    <property type="term" value="C:chromatin"/>
    <property type="evidence" value="ECO:0007669"/>
    <property type="project" value="TreeGrafter"/>
</dbReference>
<accession>A0A443SC05</accession>
<dbReference type="Proteomes" id="UP000288716">
    <property type="component" value="Unassembled WGS sequence"/>
</dbReference>
<dbReference type="InterPro" id="IPR028009">
    <property type="entry name" value="ESCO_Acetyltransf_dom"/>
</dbReference>
<dbReference type="PANTHER" id="PTHR45884:SF2">
    <property type="entry name" value="N-ACETYLTRANSFERASE ECO"/>
    <property type="match status" value="1"/>
</dbReference>
<dbReference type="SUPFAM" id="SSF55729">
    <property type="entry name" value="Acyl-CoA N-acyltransferases (Nat)"/>
    <property type="match status" value="1"/>
</dbReference>
<dbReference type="EMBL" id="NCKV01004050">
    <property type="protein sequence ID" value="RWS25101.1"/>
    <property type="molecule type" value="Genomic_DNA"/>
</dbReference>
<dbReference type="VEuPathDB" id="VectorBase:LDEU006940"/>
<evidence type="ECO:0000256" key="6">
    <source>
        <dbReference type="ARBA" id="ARBA00022833"/>
    </source>
</evidence>
<comment type="subcellular location">
    <subcellularLocation>
        <location evidence="1">Nucleus</location>
    </subcellularLocation>
</comment>
<keyword evidence="7" id="KW-0539">Nucleus</keyword>
<evidence type="ECO:0000256" key="5">
    <source>
        <dbReference type="ARBA" id="ARBA00022771"/>
    </source>
</evidence>
<evidence type="ECO:0000313" key="14">
    <source>
        <dbReference type="Proteomes" id="UP000288716"/>
    </source>
</evidence>
<keyword evidence="14" id="KW-1185">Reference proteome</keyword>
<keyword evidence="6" id="KW-0862">Zinc</keyword>
<keyword evidence="8" id="KW-0131">Cell cycle</keyword>
<dbReference type="GO" id="GO:0005634">
    <property type="term" value="C:nucleus"/>
    <property type="evidence" value="ECO:0007669"/>
    <property type="project" value="UniProtKB-SubCell"/>
</dbReference>
<evidence type="ECO:0000256" key="3">
    <source>
        <dbReference type="ARBA" id="ARBA00022679"/>
    </source>
</evidence>
<keyword evidence="3 13" id="KW-0808">Transferase</keyword>
<dbReference type="OrthoDB" id="428854at2759"/>
<keyword evidence="4" id="KW-0479">Metal-binding</keyword>
<evidence type="ECO:0000256" key="4">
    <source>
        <dbReference type="ARBA" id="ARBA00022723"/>
    </source>
</evidence>
<evidence type="ECO:0000256" key="8">
    <source>
        <dbReference type="ARBA" id="ARBA00023306"/>
    </source>
</evidence>
<evidence type="ECO:0000259" key="11">
    <source>
        <dbReference type="Pfam" id="PF13878"/>
    </source>
</evidence>
<proteinExistence type="inferred from homology"/>
<dbReference type="STRING" id="299467.A0A443SC05"/>